<reference evidence="1 2" key="1">
    <citation type="journal article" date="2015" name="Nature">
        <title>rRNA introns, odd ribosomes, and small enigmatic genomes across a large radiation of phyla.</title>
        <authorList>
            <person name="Brown C.T."/>
            <person name="Hug L.A."/>
            <person name="Thomas B.C."/>
            <person name="Sharon I."/>
            <person name="Castelle C.J."/>
            <person name="Singh A."/>
            <person name="Wilkins M.J."/>
            <person name="Williams K.H."/>
            <person name="Banfield J.F."/>
        </authorList>
    </citation>
    <scope>NUCLEOTIDE SEQUENCE [LARGE SCALE GENOMIC DNA]</scope>
</reference>
<evidence type="ECO:0000313" key="1">
    <source>
        <dbReference type="EMBL" id="KKS39598.1"/>
    </source>
</evidence>
<accession>A0A0G1BQ63</accession>
<gene>
    <name evidence="1" type="ORF">UV02_C0062G0002</name>
</gene>
<protein>
    <submittedName>
        <fullName evidence="1">Uncharacterized protein</fullName>
    </submittedName>
</protein>
<sequence length="50" mass="4815">MILGLVEGIGLGVVLAAVFPGVGVGTRSSSGWAESEAWGVGDGSRAALAS</sequence>
<evidence type="ECO:0000313" key="2">
    <source>
        <dbReference type="Proteomes" id="UP000034516"/>
    </source>
</evidence>
<dbReference type="EMBL" id="LCCW01000062">
    <property type="protein sequence ID" value="KKS39598.1"/>
    <property type="molecule type" value="Genomic_DNA"/>
</dbReference>
<organism evidence="1 2">
    <name type="scientific">Candidatus Kuenenbacteria bacterium GW2011_GWA2_42_15</name>
    <dbReference type="NCBI Taxonomy" id="1618677"/>
    <lineage>
        <taxon>Bacteria</taxon>
        <taxon>Candidatus Kueneniibacteriota</taxon>
    </lineage>
</organism>
<proteinExistence type="predicted"/>
<dbReference type="Proteomes" id="UP000034516">
    <property type="component" value="Unassembled WGS sequence"/>
</dbReference>
<name>A0A0G1BQ63_9BACT</name>
<comment type="caution">
    <text evidence="1">The sequence shown here is derived from an EMBL/GenBank/DDBJ whole genome shotgun (WGS) entry which is preliminary data.</text>
</comment>
<dbReference type="AlphaFoldDB" id="A0A0G1BQ63"/>